<dbReference type="Gramene" id="PNT71449">
    <property type="protein sequence ID" value="PNT71449"/>
    <property type="gene ID" value="BRADI_2g27751v3"/>
</dbReference>
<protein>
    <submittedName>
        <fullName evidence="1 2">Uncharacterized protein</fullName>
    </submittedName>
</protein>
<dbReference type="InParanoid" id="A0A2K2DAZ0"/>
<name>A0A2K2DAZ0_BRADI</name>
<dbReference type="OrthoDB" id="658778at2759"/>
<dbReference type="EMBL" id="CM000881">
    <property type="protein sequence ID" value="PNT71449.1"/>
    <property type="molecule type" value="Genomic_DNA"/>
</dbReference>
<evidence type="ECO:0000313" key="3">
    <source>
        <dbReference type="Proteomes" id="UP000008810"/>
    </source>
</evidence>
<dbReference type="Proteomes" id="UP000008810">
    <property type="component" value="Chromosome 2"/>
</dbReference>
<proteinExistence type="predicted"/>
<dbReference type="ExpressionAtlas" id="A0A2K2DAZ0">
    <property type="expression patterns" value="baseline"/>
</dbReference>
<keyword evidence="3" id="KW-1185">Reference proteome</keyword>
<gene>
    <name evidence="1" type="ORF">BRADI_2g27751v3</name>
</gene>
<reference evidence="2" key="3">
    <citation type="submission" date="2018-08" db="UniProtKB">
        <authorList>
            <consortium name="EnsemblPlants"/>
        </authorList>
    </citation>
    <scope>IDENTIFICATION</scope>
    <source>
        <strain evidence="2">cv. Bd21</strain>
    </source>
</reference>
<evidence type="ECO:0000313" key="1">
    <source>
        <dbReference type="EMBL" id="PNT71449.1"/>
    </source>
</evidence>
<accession>A0A2K2DAZ0</accession>
<reference evidence="1" key="2">
    <citation type="submission" date="2017-06" db="EMBL/GenBank/DDBJ databases">
        <title>WGS assembly of Brachypodium distachyon.</title>
        <authorList>
            <consortium name="The International Brachypodium Initiative"/>
            <person name="Lucas S."/>
            <person name="Harmon-Smith M."/>
            <person name="Lail K."/>
            <person name="Tice H."/>
            <person name="Grimwood J."/>
            <person name="Bruce D."/>
            <person name="Barry K."/>
            <person name="Shu S."/>
            <person name="Lindquist E."/>
            <person name="Wang M."/>
            <person name="Pitluck S."/>
            <person name="Vogel J.P."/>
            <person name="Garvin D.F."/>
            <person name="Mockler T.C."/>
            <person name="Schmutz J."/>
            <person name="Rokhsar D."/>
            <person name="Bevan M.W."/>
        </authorList>
    </citation>
    <scope>NUCLEOTIDE SEQUENCE</scope>
    <source>
        <strain evidence="1">Bd21</strain>
    </source>
</reference>
<sequence>MDDKFNFVNVRVKEKWKVATLVLGQEVLRSVPLLFVTMLRVKHVEQCLHTTTFSRVHFGPDVDVARQMKKR</sequence>
<evidence type="ECO:0000313" key="2">
    <source>
        <dbReference type="EnsemblPlants" id="PNT71449"/>
    </source>
</evidence>
<dbReference type="AlphaFoldDB" id="A0A2K2DAZ0"/>
<organism evidence="1">
    <name type="scientific">Brachypodium distachyon</name>
    <name type="common">Purple false brome</name>
    <name type="synonym">Trachynia distachya</name>
    <dbReference type="NCBI Taxonomy" id="15368"/>
    <lineage>
        <taxon>Eukaryota</taxon>
        <taxon>Viridiplantae</taxon>
        <taxon>Streptophyta</taxon>
        <taxon>Embryophyta</taxon>
        <taxon>Tracheophyta</taxon>
        <taxon>Spermatophyta</taxon>
        <taxon>Magnoliopsida</taxon>
        <taxon>Liliopsida</taxon>
        <taxon>Poales</taxon>
        <taxon>Poaceae</taxon>
        <taxon>BOP clade</taxon>
        <taxon>Pooideae</taxon>
        <taxon>Stipodae</taxon>
        <taxon>Brachypodieae</taxon>
        <taxon>Brachypodium</taxon>
    </lineage>
</organism>
<dbReference type="EnsemblPlants" id="PNT71449">
    <property type="protein sequence ID" value="PNT71449"/>
    <property type="gene ID" value="BRADI_2g27751v3"/>
</dbReference>
<reference evidence="1 2" key="1">
    <citation type="journal article" date="2010" name="Nature">
        <title>Genome sequencing and analysis of the model grass Brachypodium distachyon.</title>
        <authorList>
            <consortium name="International Brachypodium Initiative"/>
        </authorList>
    </citation>
    <scope>NUCLEOTIDE SEQUENCE [LARGE SCALE GENOMIC DNA]</scope>
    <source>
        <strain evidence="1 2">Bd21</strain>
    </source>
</reference>